<sequence length="329" mass="38021">MKDLGDASLVLGIQIHRDCSRHTLRLSQNSYINTVIDRFNMKDTKPRDTLVNKGDKFTRKQCPVTDFEKGEIQKIPYGPIMGVCTCHDTTFIARVLRSFSNSDFVECLDNKHSTSGYIYMFVGGSISWNSALLNNNRSSTKSKFIDIKYLVVKEMTKKKDQQVLTFIYQGLSEIMFEMVFNVSTSKEAWDILKTFLEGVNRVKKVHLQTLRGEFESLRMKESKSISDFDNKVMIVVNQMKCYREMMEDIHVVEKILRSLTIKLDFVVCTIKESKDLESIIIDQLIGSLQAYEERFKRRHEESLEKVLNVKASLKENGEEKSPRGCACKR</sequence>
<keyword evidence="2" id="KW-1185">Reference proteome</keyword>
<evidence type="ECO:0000313" key="2">
    <source>
        <dbReference type="Proteomes" id="UP000257109"/>
    </source>
</evidence>
<proteinExistence type="predicted"/>
<protein>
    <recommendedName>
        <fullName evidence="3">Reverse transcriptase Ty1/copia-type domain-containing protein</fullName>
    </recommendedName>
</protein>
<accession>A0A371H819</accession>
<dbReference type="PANTHER" id="PTHR35317">
    <property type="entry name" value="OS04G0629600 PROTEIN"/>
    <property type="match status" value="1"/>
</dbReference>
<evidence type="ECO:0000313" key="1">
    <source>
        <dbReference type="EMBL" id="RDX98950.1"/>
    </source>
</evidence>
<dbReference type="Pfam" id="PF14223">
    <property type="entry name" value="Retrotran_gag_2"/>
    <property type="match status" value="1"/>
</dbReference>
<feature type="non-terminal residue" evidence="1">
    <location>
        <position position="1"/>
    </location>
</feature>
<dbReference type="Proteomes" id="UP000257109">
    <property type="component" value="Unassembled WGS sequence"/>
</dbReference>
<dbReference type="OrthoDB" id="8028898at2759"/>
<comment type="caution">
    <text evidence="1">The sequence shown here is derived from an EMBL/GenBank/DDBJ whole genome shotgun (WGS) entry which is preliminary data.</text>
</comment>
<evidence type="ECO:0008006" key="3">
    <source>
        <dbReference type="Google" id="ProtNLM"/>
    </source>
</evidence>
<dbReference type="AlphaFoldDB" id="A0A371H819"/>
<dbReference type="EMBL" id="QJKJ01003332">
    <property type="protein sequence ID" value="RDX98950.1"/>
    <property type="molecule type" value="Genomic_DNA"/>
</dbReference>
<name>A0A371H819_MUCPR</name>
<organism evidence="1 2">
    <name type="scientific">Mucuna pruriens</name>
    <name type="common">Velvet bean</name>
    <name type="synonym">Dolichos pruriens</name>
    <dbReference type="NCBI Taxonomy" id="157652"/>
    <lineage>
        <taxon>Eukaryota</taxon>
        <taxon>Viridiplantae</taxon>
        <taxon>Streptophyta</taxon>
        <taxon>Embryophyta</taxon>
        <taxon>Tracheophyta</taxon>
        <taxon>Spermatophyta</taxon>
        <taxon>Magnoliopsida</taxon>
        <taxon>eudicotyledons</taxon>
        <taxon>Gunneridae</taxon>
        <taxon>Pentapetalae</taxon>
        <taxon>rosids</taxon>
        <taxon>fabids</taxon>
        <taxon>Fabales</taxon>
        <taxon>Fabaceae</taxon>
        <taxon>Papilionoideae</taxon>
        <taxon>50 kb inversion clade</taxon>
        <taxon>NPAAA clade</taxon>
        <taxon>indigoferoid/millettioid clade</taxon>
        <taxon>Phaseoleae</taxon>
        <taxon>Mucuna</taxon>
    </lineage>
</organism>
<gene>
    <name evidence="1" type="ORF">CR513_18059</name>
</gene>
<reference evidence="1" key="1">
    <citation type="submission" date="2018-05" db="EMBL/GenBank/DDBJ databases">
        <title>Draft genome of Mucuna pruriens seed.</title>
        <authorList>
            <person name="Nnadi N.E."/>
            <person name="Vos R."/>
            <person name="Hasami M.H."/>
            <person name="Devisetty U.K."/>
            <person name="Aguiy J.C."/>
        </authorList>
    </citation>
    <scope>NUCLEOTIDE SEQUENCE [LARGE SCALE GENOMIC DNA]</scope>
    <source>
        <strain evidence="1">JCA_2017</strain>
    </source>
</reference>
<dbReference type="PANTHER" id="PTHR35317:SF28">
    <property type="entry name" value="ZINC FINGER, CCHC-TYPE, RIBONUCLEASE H-LIKE DOMAIN, GAG-PRE-INTEGRASE DOMAIN PROTEIN-RELATED"/>
    <property type="match status" value="1"/>
</dbReference>